<comment type="caution">
    <text evidence="10">The sequence shown here is derived from an EMBL/GenBank/DDBJ whole genome shotgun (WGS) entry which is preliminary data.</text>
</comment>
<dbReference type="InterPro" id="IPR036909">
    <property type="entry name" value="Cyt_c-like_dom_sf"/>
</dbReference>
<dbReference type="PROSITE" id="PS51007">
    <property type="entry name" value="CYTC"/>
    <property type="match status" value="1"/>
</dbReference>
<evidence type="ECO:0000313" key="10">
    <source>
        <dbReference type="EMBL" id="MXO82539.1"/>
    </source>
</evidence>
<keyword evidence="8" id="KW-0472">Membrane</keyword>
<dbReference type="Proteomes" id="UP000460290">
    <property type="component" value="Unassembled WGS sequence"/>
</dbReference>
<feature type="transmembrane region" description="Helical" evidence="8">
    <location>
        <begin position="6"/>
        <end position="25"/>
    </location>
</feature>
<keyword evidence="4" id="KW-0249">Electron transport</keyword>
<feature type="region of interest" description="Disordered" evidence="7">
    <location>
        <begin position="169"/>
        <end position="211"/>
    </location>
</feature>
<evidence type="ECO:0000256" key="4">
    <source>
        <dbReference type="ARBA" id="ARBA00022982"/>
    </source>
</evidence>
<evidence type="ECO:0000256" key="2">
    <source>
        <dbReference type="ARBA" id="ARBA00022617"/>
    </source>
</evidence>
<dbReference type="GO" id="GO:0020037">
    <property type="term" value="F:heme binding"/>
    <property type="evidence" value="ECO:0007669"/>
    <property type="project" value="InterPro"/>
</dbReference>
<dbReference type="GO" id="GO:0009055">
    <property type="term" value="F:electron transfer activity"/>
    <property type="evidence" value="ECO:0007669"/>
    <property type="project" value="InterPro"/>
</dbReference>
<dbReference type="InterPro" id="IPR002327">
    <property type="entry name" value="Cyt_c_1A/1B"/>
</dbReference>
<dbReference type="EMBL" id="WTYZ01000001">
    <property type="protein sequence ID" value="MXO82539.1"/>
    <property type="molecule type" value="Genomic_DNA"/>
</dbReference>
<proteinExistence type="predicted"/>
<dbReference type="AlphaFoldDB" id="A0A844Z9H4"/>
<sequence>MDDRFNTAAGWVLFAGVIALGLSIISGKVFHTERPETLGYPIEVADAGGAEETGPDLGTLLAAADVAAGATAAAARCGTCHSFESGGANGQGPNLWNTMGAPLAGHAGFGYSSALTEKGGTWTWDAMNDWLLNPKRFAPGTSMGFAGLKNNEDRANILVYLNSLGSNLPLPEPKAAEEPAAEEAAADAEAEGAAEEVTEQDAAAEVEEVTE</sequence>
<evidence type="ECO:0000256" key="1">
    <source>
        <dbReference type="ARBA" id="ARBA00022448"/>
    </source>
</evidence>
<feature type="compositionally biased region" description="Acidic residues" evidence="7">
    <location>
        <begin position="179"/>
        <end position="211"/>
    </location>
</feature>
<dbReference type="PANTHER" id="PTHR11961">
    <property type="entry name" value="CYTOCHROME C"/>
    <property type="match status" value="1"/>
</dbReference>
<feature type="domain" description="Cytochrome c" evidence="9">
    <location>
        <begin position="64"/>
        <end position="165"/>
    </location>
</feature>
<keyword evidence="3 6" id="KW-0479">Metal-binding</keyword>
<dbReference type="InterPro" id="IPR009056">
    <property type="entry name" value="Cyt_c-like_dom"/>
</dbReference>
<dbReference type="PRINTS" id="PR00604">
    <property type="entry name" value="CYTCHRMECIAB"/>
</dbReference>
<name>A0A844Z9H4_9SPHN</name>
<keyword evidence="1" id="KW-0813">Transport</keyword>
<dbReference type="Pfam" id="PF00034">
    <property type="entry name" value="Cytochrom_C"/>
    <property type="match status" value="1"/>
</dbReference>
<evidence type="ECO:0000256" key="6">
    <source>
        <dbReference type="PROSITE-ProRule" id="PRU00433"/>
    </source>
</evidence>
<dbReference type="SUPFAM" id="SSF46626">
    <property type="entry name" value="Cytochrome c"/>
    <property type="match status" value="1"/>
</dbReference>
<keyword evidence="5 6" id="KW-0408">Iron</keyword>
<keyword evidence="2 6" id="KW-0349">Heme</keyword>
<keyword evidence="11" id="KW-1185">Reference proteome</keyword>
<evidence type="ECO:0000313" key="11">
    <source>
        <dbReference type="Proteomes" id="UP000460290"/>
    </source>
</evidence>
<evidence type="ECO:0000259" key="9">
    <source>
        <dbReference type="PROSITE" id="PS51007"/>
    </source>
</evidence>
<keyword evidence="8" id="KW-1133">Transmembrane helix</keyword>
<dbReference type="RefSeq" id="WP_160612977.1">
    <property type="nucleotide sequence ID" value="NZ_JAUFQM010000001.1"/>
</dbReference>
<gene>
    <name evidence="10" type="ORF">GRI35_04005</name>
</gene>
<organism evidence="10 11">
    <name type="scientific">Pontixanthobacter aestiaquae</name>
    <dbReference type="NCBI Taxonomy" id="1509367"/>
    <lineage>
        <taxon>Bacteria</taxon>
        <taxon>Pseudomonadati</taxon>
        <taxon>Pseudomonadota</taxon>
        <taxon>Alphaproteobacteria</taxon>
        <taxon>Sphingomonadales</taxon>
        <taxon>Erythrobacteraceae</taxon>
        <taxon>Pontixanthobacter</taxon>
    </lineage>
</organism>
<dbReference type="Gene3D" id="1.10.760.10">
    <property type="entry name" value="Cytochrome c-like domain"/>
    <property type="match status" value="1"/>
</dbReference>
<keyword evidence="8" id="KW-0812">Transmembrane</keyword>
<evidence type="ECO:0000256" key="5">
    <source>
        <dbReference type="ARBA" id="ARBA00023004"/>
    </source>
</evidence>
<evidence type="ECO:0000256" key="8">
    <source>
        <dbReference type="SAM" id="Phobius"/>
    </source>
</evidence>
<accession>A0A844Z9H4</accession>
<reference evidence="10 11" key="1">
    <citation type="submission" date="2019-12" db="EMBL/GenBank/DDBJ databases">
        <title>Genomic-based taxomic classification of the family Erythrobacteraceae.</title>
        <authorList>
            <person name="Xu L."/>
        </authorList>
    </citation>
    <scope>NUCLEOTIDE SEQUENCE [LARGE SCALE GENOMIC DNA]</scope>
    <source>
        <strain evidence="10 11">KCTC 42006</strain>
    </source>
</reference>
<protein>
    <submittedName>
        <fullName evidence="10">C-type cytochrome</fullName>
    </submittedName>
</protein>
<evidence type="ECO:0000256" key="7">
    <source>
        <dbReference type="SAM" id="MobiDB-lite"/>
    </source>
</evidence>
<dbReference type="OrthoDB" id="9805828at2"/>
<dbReference type="GO" id="GO:0046872">
    <property type="term" value="F:metal ion binding"/>
    <property type="evidence" value="ECO:0007669"/>
    <property type="project" value="UniProtKB-KW"/>
</dbReference>
<evidence type="ECO:0000256" key="3">
    <source>
        <dbReference type="ARBA" id="ARBA00022723"/>
    </source>
</evidence>